<gene>
    <name evidence="3" type="ORF">NESM_000328500</name>
</gene>
<organism evidence="3 4">
    <name type="scientific">Novymonas esmeraldas</name>
    <dbReference type="NCBI Taxonomy" id="1808958"/>
    <lineage>
        <taxon>Eukaryota</taxon>
        <taxon>Discoba</taxon>
        <taxon>Euglenozoa</taxon>
        <taxon>Kinetoplastea</taxon>
        <taxon>Metakinetoplastina</taxon>
        <taxon>Trypanosomatida</taxon>
        <taxon>Trypanosomatidae</taxon>
        <taxon>Novymonas</taxon>
    </lineage>
</organism>
<feature type="region of interest" description="Disordered" evidence="1">
    <location>
        <begin position="4097"/>
        <end position="4130"/>
    </location>
</feature>
<feature type="compositionally biased region" description="Basic and acidic residues" evidence="1">
    <location>
        <begin position="439"/>
        <end position="451"/>
    </location>
</feature>
<feature type="region of interest" description="Disordered" evidence="1">
    <location>
        <begin position="1696"/>
        <end position="1720"/>
    </location>
</feature>
<dbReference type="CDD" id="cd00063">
    <property type="entry name" value="FN3"/>
    <property type="match status" value="2"/>
</dbReference>
<feature type="compositionally biased region" description="Basic and acidic residues" evidence="1">
    <location>
        <begin position="1220"/>
        <end position="1230"/>
    </location>
</feature>
<feature type="compositionally biased region" description="Low complexity" evidence="1">
    <location>
        <begin position="2971"/>
        <end position="2993"/>
    </location>
</feature>
<evidence type="ECO:0000256" key="1">
    <source>
        <dbReference type="SAM" id="MobiDB-lite"/>
    </source>
</evidence>
<feature type="region of interest" description="Disordered" evidence="1">
    <location>
        <begin position="3750"/>
        <end position="3793"/>
    </location>
</feature>
<feature type="region of interest" description="Disordered" evidence="1">
    <location>
        <begin position="2945"/>
        <end position="3004"/>
    </location>
</feature>
<accession>A0AAW0EL51</accession>
<feature type="compositionally biased region" description="Basic and acidic residues" evidence="1">
    <location>
        <begin position="928"/>
        <end position="938"/>
    </location>
</feature>
<feature type="compositionally biased region" description="Basic residues" evidence="1">
    <location>
        <begin position="4100"/>
        <end position="4110"/>
    </location>
</feature>
<dbReference type="EMBL" id="JAECZO010000032">
    <property type="protein sequence ID" value="KAK7194149.1"/>
    <property type="molecule type" value="Genomic_DNA"/>
</dbReference>
<evidence type="ECO:0000313" key="3">
    <source>
        <dbReference type="EMBL" id="KAK7194149.1"/>
    </source>
</evidence>
<feature type="region of interest" description="Disordered" evidence="1">
    <location>
        <begin position="438"/>
        <end position="466"/>
    </location>
</feature>
<feature type="region of interest" description="Disordered" evidence="1">
    <location>
        <begin position="4435"/>
        <end position="4457"/>
    </location>
</feature>
<keyword evidence="4" id="KW-1185">Reference proteome</keyword>
<dbReference type="InterPro" id="IPR013783">
    <property type="entry name" value="Ig-like_fold"/>
</dbReference>
<feature type="region of interest" description="Disordered" evidence="1">
    <location>
        <begin position="928"/>
        <end position="967"/>
    </location>
</feature>
<reference evidence="3 4" key="1">
    <citation type="journal article" date="2021" name="MBio">
        <title>A New Model Trypanosomatid, Novymonas esmeraldas: Genomic Perception of Its 'Candidatus Pandoraea novymonadis' Endosymbiont.</title>
        <authorList>
            <person name="Zakharova A."/>
            <person name="Saura A."/>
            <person name="Butenko A."/>
            <person name="Podesvova L."/>
            <person name="Warmusova S."/>
            <person name="Kostygov A.Y."/>
            <person name="Nenarokova A."/>
            <person name="Lukes J."/>
            <person name="Opperdoes F.R."/>
            <person name="Yurchenko V."/>
        </authorList>
    </citation>
    <scope>NUCLEOTIDE SEQUENCE [LARGE SCALE GENOMIC DNA]</scope>
    <source>
        <strain evidence="3 4">E262AT.01</strain>
    </source>
</reference>
<feature type="compositionally biased region" description="Low complexity" evidence="1">
    <location>
        <begin position="1262"/>
        <end position="1272"/>
    </location>
</feature>
<name>A0AAW0EL51_9TRYP</name>
<feature type="region of interest" description="Disordered" evidence="1">
    <location>
        <begin position="4302"/>
        <end position="4331"/>
    </location>
</feature>
<feature type="region of interest" description="Disordered" evidence="1">
    <location>
        <begin position="1195"/>
        <end position="1294"/>
    </location>
</feature>
<dbReference type="SMART" id="SM00060">
    <property type="entry name" value="FN3"/>
    <property type="match status" value="5"/>
</dbReference>
<dbReference type="SUPFAM" id="SSF49265">
    <property type="entry name" value="Fibronectin type III"/>
    <property type="match status" value="2"/>
</dbReference>
<protein>
    <submittedName>
        <fullName evidence="3">Fibronectin type III domain containing protein</fullName>
    </submittedName>
</protein>
<feature type="region of interest" description="Disordered" evidence="1">
    <location>
        <begin position="842"/>
        <end position="866"/>
    </location>
</feature>
<feature type="compositionally biased region" description="Low complexity" evidence="1">
    <location>
        <begin position="4302"/>
        <end position="4326"/>
    </location>
</feature>
<feature type="compositionally biased region" description="Low complexity" evidence="1">
    <location>
        <begin position="1279"/>
        <end position="1288"/>
    </location>
</feature>
<dbReference type="InterPro" id="IPR003961">
    <property type="entry name" value="FN3_dom"/>
</dbReference>
<dbReference type="PROSITE" id="PS50853">
    <property type="entry name" value="FN3"/>
    <property type="match status" value="2"/>
</dbReference>
<feature type="region of interest" description="Disordered" evidence="1">
    <location>
        <begin position="1012"/>
        <end position="1041"/>
    </location>
</feature>
<evidence type="ECO:0000313" key="4">
    <source>
        <dbReference type="Proteomes" id="UP001430356"/>
    </source>
</evidence>
<feature type="region of interest" description="Disordered" evidence="1">
    <location>
        <begin position="2788"/>
        <end position="2814"/>
    </location>
</feature>
<feature type="domain" description="Fibronectin type-III" evidence="2">
    <location>
        <begin position="2325"/>
        <end position="2430"/>
    </location>
</feature>
<feature type="compositionally biased region" description="Basic and acidic residues" evidence="1">
    <location>
        <begin position="1240"/>
        <end position="1252"/>
    </location>
</feature>
<feature type="compositionally biased region" description="Low complexity" evidence="1">
    <location>
        <begin position="1018"/>
        <end position="1037"/>
    </location>
</feature>
<feature type="domain" description="Fibronectin type-III" evidence="2">
    <location>
        <begin position="4482"/>
        <end position="4577"/>
    </location>
</feature>
<proteinExistence type="predicted"/>
<comment type="caution">
    <text evidence="3">The sequence shown here is derived from an EMBL/GenBank/DDBJ whole genome shotgun (WGS) entry which is preliminary data.</text>
</comment>
<feature type="compositionally biased region" description="Low complexity" evidence="1">
    <location>
        <begin position="1206"/>
        <end position="1216"/>
    </location>
</feature>
<sequence length="4577" mass="481724">MDGVYLLYASAAAAADPAVIVLTAPRRAVVASSDAATTVASPLVRLAVDAEALERVYRTYPAAFVVLVSGPPDSADDEVWRCSGSQSLDGTERHAQRSPPSVLLQLEQQVQQRTCQLTLAHPQQQRSARHVLHLSPSTAALAMQQQPWLKELHEYPRALCTVAQVAAALLLPHTQTRTLPRHRRGFCMSTAAVLEMVSQCEEAGDRHHAAALLGLVVDATCTAAHSSLSAMPYAAPVLPKWVGSGDGSHDHLITAASHVAEDGTDAELCIPEAHSLLTTAAATASVPASRSGTAPMHASPPASATVVGGRVVLTQAEQHVGGTTSSPPVSREAAHLSAASATVVHVLICIAVADDPGTRETVETSAADATRGVVRSLLRRLHRKTRASRGGLTYHVHLSWNGADVVCAGHAATGPSASPVLTQCSLEEALARLTQMASGEDKLGGQRRHDSSSSGSGSGSGSDGGDVAHVLHQAYATLRHVHAAAHSHRLRALHSGSGELASSPSAVVLLCVDERSLARWTRAGHPSLVLLRSTPLHLCLLPSAAAPPARLQERLCEAPWVLEGLDTLHELCAQLHGGVFLSDRRGGGGRPAAAIARRLHAWATATYRNVYLCLFSELAVPAPRPLHHIPDAGARDGDDAAPRCRVCLPAVVLRHRSVMADVRLWRGTGVALSASTPSSPLLLYDAQTISTAEQQPLLPAAEALVSQYIFAFARRPRADLCGGADGVQWSVSRATRVLPRLALVKPGPSLRRLTALLVAHQALLEVGSLVSAEVEHVESVLFALVATDGGRLARSAHVPATEREALAEAVVDALGHLAAGVERMQRRERALYRTLHSLLPSEALEGDPSDRVPVSTSSPGRGGDAALPRALRHAMSEVDQVHGERHRVCQQPRHRLGEPITPSAQDTSAAVSRLLGLVYLTARLHQVHGEDHDKDRSDSGSSSDGGAVEAHAERLSPPTSSCSVATPPPPPLFSVAPPASVGLTAAMQDATDVVDVVVPTPPPSLEVERVADHSAHVSFPSRPSSSSSAPQQVSTPQKRADVTVDHVAEVELRAPHTHGEKEGVDAQQLQQQQQQQLYVAAGVPRRTDLRHSHNSPAAPPLDVLWMQTGQTSLDVQLPSVGDEAAVAASPHAAFDCYVDTTSREALRMAAAAAAAAAPTSQPVPRRIEAVLCGGAPAHPGVPVHTRDPLREAMRASNVAAADQDDLALAAPRRSSGSGSGDRDGLHRGDAATEEYEEVDGPTRVHRSAERRAAAPTRPGSPSPTQTSDTQPTAGCDGGADASPQALAPAPLPPPPRDLRWLSAAAAPVSSLAALLSPHLPRSQVVTSATAQLRVARYAAGRLTVEVQDPSAAAAAAVSATPSVQDEPLHRRHHHDTPVAHLILLSVDTASGALHVLETVPCAVAPTLETGSAAAPELRSDPAPCRYSFLSAVPAGTAVAVVYVGLRRAAARWVTADDVLWVCGIAGAVACPTVDDVRVSAVLADGFTLHWASATTRVRVLVSELTAPPQGPHQQRRAEEVRQSSPAIITGLRSGSIYHVQLTPLPGPRCAVVVHTPSQPSPTVVQLDTLVDAGVEVRAVLAATSITPDQGLVRVRRLMLAQLANTDEGVGAGAAEEEGDGAAALWRPHVTGRLECPRLHCCTGAFPVSLLRHCRLPANAAVAADPKRAPASLQLSPHARLHLVVVPVLELEGRSGGDELQLSADPSSSEHTGGRGGRDSSGATHKFSFVMDAGEEVELVLSLRLLLSLEYAPPPVASGLASASGTVETRVTVFDAVQPAVQRVRLGPFHVCRLLEDRVRHVAAGTCELAWEGTSAAYEVRVVKEDDAVAGDAAAGHATRRIITSDAAAGLYRVCGDADHAAPHPRFHATLRLCGLEPATRYAAHISCAESHVGAALCSTWCTPPTPPTPQDCYAVFDSSTRQLHLRFTRPTPSQQRTPSLVYEAVVRPLDTAVEVAASPADTAVVQRVLDCSAVPRHAPLSLEVRRRAVWAPPRDCDSAAAPATAVSEALLFSVVTDVAARAVGDDGPGAAVVELSWTCASGSAADVAAVVVLNGTWRAPRCTSTPRRLALTVQQLRSAAAAATDAPTAPEHDEDTEVHWWKGMLCVTAFDSAPPHHVLLVPDRVLTVLLPPPPPPPASMVQVMNYAEEALIDVDARELYNVYHTAYVRAGESRALPGRDVAPLLRQHIRLALEVSTTPDTVLSCGAAVSGETQRGGRRLYPLDATAVPRQRCRVPLHAYRPYDGQLRLALRVVCDGSHDGDDGGTEVTCAVAAVDPADVISGTTASAPPPTPPLQPLQPRVVRLLVPRPSSLAVLHHAIPPAEPMADITVTAITDGGAVVDWTPPLSLLRHLRRQPHTSVAYEVRLHRCGEAPAHHTDAGAVAQPTVYVTHEPHVCLVALTPATPYTVQVRGTGFGDYYGAAHFTTAPVVSAAVVAHVRASLSVEAVTPEHPRHPRSPCGPPRTTPALWAVLPASDVVAWRSAAVGCSPDSSSESQSGAGASVTLATHYTAALVAPTGEVLRRWTSSPGTTTTMFHEWGHGVTAAADGAASAQTPPWPHLEIMAHAELVYESGARWRGVCAMPDCTQSGVHRRTRIDLVGMVHVAQERQQCGASPACTLRWGGSSLSGCDVSWCISAAPHRMCHTTARPATAATAYALDFTASMIHTALSDVGGVASAPLCLIACISSGISGAAVNRAGGVRQVRRARSNTACVAWLLLPDALQSLPSVSVLYRTATLSTLLLPAAAAHSTSSGSVDAGRDRAGSCGDDAQAADWGGLERRYTLVAPVRRGGPASDDDSSVDRHEDGVQPSPWTTERCLAVGLPPAAAAAAAAMLVDVRADAGSRRTALELRCVDTVRGPCVPAWQQLSARVAELHAQRFSRPDTSVNCTSAGTARTCDDSDGAVQLRWLASAVEARRTQHLTPVCSLSDLIVCAVEDAGTVCTPRLESGAPPTEADGAEGQRARRGRARPNASRVSRPPALRSAEAAAGGAAPPPPPTKPTWLPLVTAPSTAAAGQEADRAVAEAAIALPLCISDDGAHDGADVDAGTTQATLDALASLQAWTRGGHPTLRARLAWRSTDSVFTVRVAGPYERLPTAAAAAERVGSAAMAEPHDVRRALLEDRFPTVAEMPHQRTYTCRRESCSGSGSGDGGGGVLYVETDGTVRAARRPPPPLCVSYTVEVDGLLPEALYRVQVSGACCGDAVLRAQLLTPPSHLAHVVTIGEMSQQQQQVGAPPVLSPAQQLRLHARFFNPHAFLRRREDGAAAVAGVMAPGLHYTSRASLEVVSIASGRRIAEHETHTCGGDAVDGTTPDDAASLPTAESECVVEVEEAVRVVAVHRLSLSPQSQHGMSFLRDSVWGPLLLWPPAAADTHDLAASEGVRHVTMQHVLCEVPRLPRISGLAVRWRTPQALQLTWEWWPGSHGDGAARVPSTGADTVFLLRSRRVHRALASGTEGEEEDDDDAGDVCVAVAEVCAKPVAILAPLHPGSLYEVEISEMAVGYVADARAAALRRRGAAASTDAAGGLWRGREQYAIQPAPLPPALAAAVRALALVSARPSSLVVLHHDWRSATAGRASPRGVLALQLLTPPAAAPAPAPRRRVRRRPGRMLIPVPAYAEAPVQSTHVHASAGVLMLSYTAVVVVPERVLYVPARVAEQVRQWWSQSRQRGGDCSGGGGGAAVGEPDVWRWWAERTLSAMQQPWWGTSAARRRRSSTGPASGEVDDRHHWNVELQRQLLGDGDVDATAGAATRRPALRVAPVEVRRPQGTAPNSSSGGGDDAGGAGGGASSSTTASWQYVVPITEPTYHSQSAELGERSDQSSRTAYVVHVVEALPLPPSGAAHISRGHNIVGGRQLITVAQAPCKVRRLRLVRDLRVRGTTAAATAAAPAQASLRVQWAWPAWQPSRFGACVVCTPLPASAVVASAVTALAAVDANADGAVLLRRVDGGVHAVDITGLAPATLYRVALTDVHMQPSPAMHGGGDGGGGLCGEDVRVCALTPPPPLLESEVPALRYRLLRCTSSRDGEDGGSAALARVPPRLTSLLGVEVCFQLPAALWQSQGLRVLHYAVLLNRDAVDVDACCSAEDFMAAAQEERAAPHQRRLHHHRSQSSAAPPHGTEAETATLRREAPVVYRNTSTQQRLRTVITLRRPMQQRYALAFFTGVHARTDAAAAEDESGDSGGGTAAAAAVAGRSTTLYSAVTVVPVDYTATVRAAYHAAAAAAAATSPHTRSPACTMVPAAGLASRWRRLLLRPTRLYVQERTRDRLVLRWQLDVAVLRLSAEERRALLRHGKFVVSLQPDSPSPAAAAAEGSAAEPQPQQQQQHPHESPARLVYYRSNTAAVTGRVDTGAARAVTAEERGQRATVHAVRVCDYRTATEDTRAGHISDESAAAVPSHLPYELVHQCPTYAAAHVGYTATVTLLSGWATATGADDDDKHGNEGGAASTSAAAVDTQHAATPTAAEYTSLSLLIAPVQRPLPVRRVTLVRVCERELTVEWDTAEAERPAAFALECVSHSEEQEQERRVWITAGPQQPNSATLSNLTPRTTYTVCVVPHNIFNEPCTDDNATVTVQTR</sequence>
<feature type="compositionally biased region" description="Gly residues" evidence="1">
    <location>
        <begin position="3776"/>
        <end position="3789"/>
    </location>
</feature>
<evidence type="ECO:0000259" key="2">
    <source>
        <dbReference type="PROSITE" id="PS50853"/>
    </source>
</evidence>
<dbReference type="Proteomes" id="UP001430356">
    <property type="component" value="Unassembled WGS sequence"/>
</dbReference>
<dbReference type="Gene3D" id="2.60.40.10">
    <property type="entry name" value="Immunoglobulins"/>
    <property type="match status" value="2"/>
</dbReference>
<dbReference type="InterPro" id="IPR036116">
    <property type="entry name" value="FN3_sf"/>
</dbReference>
<feature type="region of interest" description="Disordered" evidence="1">
    <location>
        <begin position="3706"/>
        <end position="3728"/>
    </location>
</feature>